<evidence type="ECO:0000256" key="1">
    <source>
        <dbReference type="ARBA" id="ARBA00005156"/>
    </source>
</evidence>
<dbReference type="PIRSF" id="PIRSF004967">
    <property type="entry name" value="DPH1"/>
    <property type="match status" value="1"/>
</dbReference>
<dbReference type="Pfam" id="PF01866">
    <property type="entry name" value="Diphthamide_syn"/>
    <property type="match status" value="2"/>
</dbReference>
<comment type="similarity">
    <text evidence="2 14">Belongs to the DPH1/DPH2 family. DPH1 subfamily.</text>
</comment>
<dbReference type="FunFam" id="3.40.50.11850:FF:000006">
    <property type="entry name" value="2-(3-amino-3-carboxypropyl)histidine synthase subunit 1"/>
    <property type="match status" value="1"/>
</dbReference>
<dbReference type="EC" id="2.5.1.108" evidence="3 14"/>
<keyword evidence="9" id="KW-0408">Iron</keyword>
<dbReference type="InterPro" id="IPR042264">
    <property type="entry name" value="DPH1/DPH2_2"/>
</dbReference>
<evidence type="ECO:0000256" key="4">
    <source>
        <dbReference type="ARBA" id="ARBA00021915"/>
    </source>
</evidence>
<accession>A0A9P5TBY2</accession>
<reference evidence="16" key="1">
    <citation type="submission" date="2019-10" db="EMBL/GenBank/DDBJ databases">
        <authorList>
            <consortium name="DOE Joint Genome Institute"/>
            <person name="Kuo A."/>
            <person name="Miyauchi S."/>
            <person name="Kiss E."/>
            <person name="Drula E."/>
            <person name="Kohler A."/>
            <person name="Sanchez-Garcia M."/>
            <person name="Andreopoulos B."/>
            <person name="Barry K.W."/>
            <person name="Bonito G."/>
            <person name="Buee M."/>
            <person name="Carver A."/>
            <person name="Chen C."/>
            <person name="Cichocki N."/>
            <person name="Clum A."/>
            <person name="Culley D."/>
            <person name="Crous P.W."/>
            <person name="Fauchery L."/>
            <person name="Girlanda M."/>
            <person name="Hayes R."/>
            <person name="Keri Z."/>
            <person name="LaButti K."/>
            <person name="Lipzen A."/>
            <person name="Lombard V."/>
            <person name="Magnuson J."/>
            <person name="Maillard F."/>
            <person name="Morin E."/>
            <person name="Murat C."/>
            <person name="Nolan M."/>
            <person name="Ohm R."/>
            <person name="Pangilinan J."/>
            <person name="Pereira M."/>
            <person name="Perotto S."/>
            <person name="Peter M."/>
            <person name="Riley R."/>
            <person name="Sitrit Y."/>
            <person name="Stielow B."/>
            <person name="Szollosi G."/>
            <person name="Zifcakova L."/>
            <person name="Stursova M."/>
            <person name="Spatafora J.W."/>
            <person name="Tedersoo L."/>
            <person name="Vaario L.-M."/>
            <person name="Yamada A."/>
            <person name="Yan M."/>
            <person name="Wang P."/>
            <person name="Xu J."/>
            <person name="Bruns T."/>
            <person name="Baldrian P."/>
            <person name="Vilgalys R."/>
            <person name="Henrissat B."/>
            <person name="Grigoriev I.V."/>
            <person name="Hibbett D."/>
            <person name="Nagy L.G."/>
            <person name="Martin F.M."/>
        </authorList>
    </citation>
    <scope>NUCLEOTIDE SEQUENCE</scope>
    <source>
        <strain evidence="16">Prilba</strain>
    </source>
</reference>
<dbReference type="Proteomes" id="UP000759537">
    <property type="component" value="Unassembled WGS sequence"/>
</dbReference>
<keyword evidence="5" id="KW-0963">Cytoplasm</keyword>
<comment type="cofactor">
    <cofactor evidence="14">
        <name>[4Fe-4S] cluster</name>
        <dbReference type="ChEBI" id="CHEBI:49883"/>
    </cofactor>
    <text evidence="14">Binds 1 [4Fe-4S] cluster per subunit. The cluster is coordinated with 3 cysteines and an exchangeable S-adenosyl-L-methionine.</text>
</comment>
<evidence type="ECO:0000256" key="10">
    <source>
        <dbReference type="ARBA" id="ARBA00023014"/>
    </source>
</evidence>
<proteinExistence type="inferred from homology"/>
<name>A0A9P5TBY2_9AGAM</name>
<keyword evidence="7 14" id="KW-0949">S-adenosyl-L-methionine</keyword>
<dbReference type="PANTHER" id="PTHR10762">
    <property type="entry name" value="DIPHTHAMIDE BIOSYNTHESIS PROTEIN"/>
    <property type="match status" value="1"/>
</dbReference>
<dbReference type="InterPro" id="IPR042263">
    <property type="entry name" value="DPH1/DPH2_1"/>
</dbReference>
<evidence type="ECO:0000256" key="6">
    <source>
        <dbReference type="ARBA" id="ARBA00022679"/>
    </source>
</evidence>
<dbReference type="SFLD" id="SFLDS00032">
    <property type="entry name" value="Radical_SAM_3-amino-3-carboxyp"/>
    <property type="match status" value="1"/>
</dbReference>
<evidence type="ECO:0000256" key="9">
    <source>
        <dbReference type="ARBA" id="ARBA00023004"/>
    </source>
</evidence>
<evidence type="ECO:0000256" key="11">
    <source>
        <dbReference type="ARBA" id="ARBA00034128"/>
    </source>
</evidence>
<dbReference type="GO" id="GO:0051539">
    <property type="term" value="F:4 iron, 4 sulfur cluster binding"/>
    <property type="evidence" value="ECO:0007669"/>
    <property type="project" value="UniProtKB-UniRule"/>
</dbReference>
<dbReference type="EMBL" id="WHVB01000003">
    <property type="protein sequence ID" value="KAF8484470.1"/>
    <property type="molecule type" value="Genomic_DNA"/>
</dbReference>
<dbReference type="Gene3D" id="3.40.50.11860">
    <property type="entry name" value="Diphthamide synthesis DPH1/DPH2 domain 3"/>
    <property type="match status" value="1"/>
</dbReference>
<feature type="region of interest" description="Disordered" evidence="15">
    <location>
        <begin position="214"/>
        <end position="237"/>
    </location>
</feature>
<evidence type="ECO:0000256" key="8">
    <source>
        <dbReference type="ARBA" id="ARBA00022723"/>
    </source>
</evidence>
<evidence type="ECO:0000256" key="14">
    <source>
        <dbReference type="PIRNR" id="PIRNR004967"/>
    </source>
</evidence>
<dbReference type="NCBIfam" id="TIGR00322">
    <property type="entry name" value="diphth2_R"/>
    <property type="match status" value="2"/>
</dbReference>
<evidence type="ECO:0000256" key="13">
    <source>
        <dbReference type="ARBA" id="ARBA00060338"/>
    </source>
</evidence>
<gene>
    <name evidence="16" type="ORF">DFH94DRAFT_836783</name>
</gene>
<dbReference type="OrthoDB" id="1649088at2759"/>
<feature type="region of interest" description="Disordered" evidence="15">
    <location>
        <begin position="266"/>
        <end position="286"/>
    </location>
</feature>
<sequence>MSTIVPAQSSSSTKKNIKRRFVGTKSSQPSRPGVPAAVINQIPQDILSDVELNNAIKQLPSNYSFEIHKTIHHIRKNNSKMVALQMPEGLQMFACTIADIIERFTEALTVIMGDVTYGACCVDDYTALALGCDMLVHYGHSCLVPLDQTNIKTLYVFVEIAIDTIHLAQTVRLNFPEDRHTFRETLLDSEEADREIPAGAVIGRPRHLRIEGPPAASVADKQGESDDRPSQEQSTEPTRLALVSTIQFVAALQQLKDELNTEYSGAPPLGLLGDGTPDEESEKSVMDVQVPKLWTGRYEATIPRSKPLSPGEILGCTAPRLGDVDALIYLGDGRFHLEAIMIANPSVPAFGYDPYSKKFTRERYNHREMRVARSDAVMAARKSIGDIAHKTSAVDTSADEAPAWGVVLGTLGRQGNFRQLQAITRQLTQSHTPIPYVPILLSELSPAKLSLFNPHISIFVQTSCPRLSIDWGYAFDRPLLSPYETAVAIGKTEGWIDREDDVYPMDFYAAGTPWATSRTTASFES</sequence>
<dbReference type="Gene3D" id="3.40.50.11850">
    <property type="entry name" value="Diphthamide synthesis DPH1/DPH2 domain 2"/>
    <property type="match status" value="1"/>
</dbReference>
<evidence type="ECO:0000256" key="3">
    <source>
        <dbReference type="ARBA" id="ARBA00012221"/>
    </source>
</evidence>
<evidence type="ECO:0000256" key="5">
    <source>
        <dbReference type="ARBA" id="ARBA00022490"/>
    </source>
</evidence>
<comment type="caution">
    <text evidence="16">The sequence shown here is derived from an EMBL/GenBank/DDBJ whole genome shotgun (WGS) entry which is preliminary data.</text>
</comment>
<keyword evidence="10" id="KW-0411">Iron-sulfur</keyword>
<organism evidence="16 17">
    <name type="scientific">Russula ochroleuca</name>
    <dbReference type="NCBI Taxonomy" id="152965"/>
    <lineage>
        <taxon>Eukaryota</taxon>
        <taxon>Fungi</taxon>
        <taxon>Dikarya</taxon>
        <taxon>Basidiomycota</taxon>
        <taxon>Agaricomycotina</taxon>
        <taxon>Agaricomycetes</taxon>
        <taxon>Russulales</taxon>
        <taxon>Russulaceae</taxon>
        <taxon>Russula</taxon>
    </lineage>
</organism>
<dbReference type="PANTHER" id="PTHR10762:SF1">
    <property type="entry name" value="2-(3-AMINO-3-CARBOXYPROPYL)HISTIDINE SYNTHASE SUBUNIT 1"/>
    <property type="match status" value="1"/>
</dbReference>
<evidence type="ECO:0000313" key="17">
    <source>
        <dbReference type="Proteomes" id="UP000759537"/>
    </source>
</evidence>
<keyword evidence="8" id="KW-0479">Metal-binding</keyword>
<keyword evidence="6 14" id="KW-0808">Transferase</keyword>
<evidence type="ECO:0000256" key="2">
    <source>
        <dbReference type="ARBA" id="ARBA00010173"/>
    </source>
</evidence>
<keyword evidence="17" id="KW-1185">Reference proteome</keyword>
<dbReference type="AlphaFoldDB" id="A0A9P5TBY2"/>
<dbReference type="FunFam" id="3.40.50.11840:FF:000001">
    <property type="entry name" value="2-(3-amino-3-carboxypropyl)histidine synthase subunit 1"/>
    <property type="match status" value="1"/>
</dbReference>
<dbReference type="InterPro" id="IPR042265">
    <property type="entry name" value="DPH1/DPH2_3"/>
</dbReference>
<keyword evidence="14" id="KW-0004">4Fe-4S</keyword>
<comment type="catalytic activity">
    <reaction evidence="12 14">
        <text>L-histidyl-[translation elongation factor 2] + S-adenosyl-L-methionine = 2-[(3S)-amino-3-carboxypropyl]-L-histidyl-[translation elongation factor 2] + S-methyl-5'-thioadenosine + H(+)</text>
        <dbReference type="Rhea" id="RHEA:36783"/>
        <dbReference type="Rhea" id="RHEA-COMP:9748"/>
        <dbReference type="Rhea" id="RHEA-COMP:9749"/>
        <dbReference type="ChEBI" id="CHEBI:15378"/>
        <dbReference type="ChEBI" id="CHEBI:17509"/>
        <dbReference type="ChEBI" id="CHEBI:29979"/>
        <dbReference type="ChEBI" id="CHEBI:59789"/>
        <dbReference type="ChEBI" id="CHEBI:73995"/>
        <dbReference type="EC" id="2.5.1.108"/>
    </reaction>
</comment>
<protein>
    <recommendedName>
        <fullName evidence="4 14">2-(3-amino-3-carboxypropyl)histidine synthase subunit 1</fullName>
        <ecNumber evidence="3 14">2.5.1.108</ecNumber>
    </recommendedName>
</protein>
<dbReference type="InterPro" id="IPR035435">
    <property type="entry name" value="DPH1/DPH2_euk_archaea"/>
</dbReference>
<evidence type="ECO:0000256" key="15">
    <source>
        <dbReference type="SAM" id="MobiDB-lite"/>
    </source>
</evidence>
<evidence type="ECO:0000313" key="16">
    <source>
        <dbReference type="EMBL" id="KAF8484470.1"/>
    </source>
</evidence>
<dbReference type="InterPro" id="IPR016435">
    <property type="entry name" value="DPH1/DPH2"/>
</dbReference>
<comment type="pathway">
    <text evidence="1 14">Protein modification; peptidyl-diphthamide biosynthesis.</text>
</comment>
<feature type="compositionally biased region" description="Polar residues" evidence="15">
    <location>
        <begin position="1"/>
        <end position="14"/>
    </location>
</feature>
<comment type="function">
    <text evidence="13">Catalyzes the first step of diphthamide biosynthesis, a post-translational modification of histidine which occurs in elongation factor 2. DPH1 and DPH2 transfer a 3-amino-3-carboxypropyl (ACP) group from S-adenosyl-L-methionine (SAM) to a histidine residue, the reaction is assisted by a reduction system comprising DPH3 and a NADH-dependent reductase, predominantly CBR1.</text>
</comment>
<dbReference type="Gene3D" id="3.40.50.11840">
    <property type="entry name" value="Diphthamide synthesis DPH1/DPH2 domain 1"/>
    <property type="match status" value="1"/>
</dbReference>
<evidence type="ECO:0000256" key="7">
    <source>
        <dbReference type="ARBA" id="ARBA00022691"/>
    </source>
</evidence>
<comment type="subunit">
    <text evidence="11">Component of the 2-(3-amino-3-carboxypropyl)histidine synthase complex composed of DPH1, DPH2, DPH3 and a NADH-dependent reductase, predominantly CBR1.</text>
</comment>
<dbReference type="GO" id="GO:0090560">
    <property type="term" value="F:2-(3-amino-3-carboxypropyl)histidine synthase activity"/>
    <property type="evidence" value="ECO:0007669"/>
    <property type="project" value="UniProtKB-UniRule"/>
</dbReference>
<reference evidence="16" key="2">
    <citation type="journal article" date="2020" name="Nat. Commun.">
        <title>Large-scale genome sequencing of mycorrhizal fungi provides insights into the early evolution of symbiotic traits.</title>
        <authorList>
            <person name="Miyauchi S."/>
            <person name="Kiss E."/>
            <person name="Kuo A."/>
            <person name="Drula E."/>
            <person name="Kohler A."/>
            <person name="Sanchez-Garcia M."/>
            <person name="Morin E."/>
            <person name="Andreopoulos B."/>
            <person name="Barry K.W."/>
            <person name="Bonito G."/>
            <person name="Buee M."/>
            <person name="Carver A."/>
            <person name="Chen C."/>
            <person name="Cichocki N."/>
            <person name="Clum A."/>
            <person name="Culley D."/>
            <person name="Crous P.W."/>
            <person name="Fauchery L."/>
            <person name="Girlanda M."/>
            <person name="Hayes R.D."/>
            <person name="Keri Z."/>
            <person name="LaButti K."/>
            <person name="Lipzen A."/>
            <person name="Lombard V."/>
            <person name="Magnuson J."/>
            <person name="Maillard F."/>
            <person name="Murat C."/>
            <person name="Nolan M."/>
            <person name="Ohm R.A."/>
            <person name="Pangilinan J."/>
            <person name="Pereira M.F."/>
            <person name="Perotto S."/>
            <person name="Peter M."/>
            <person name="Pfister S."/>
            <person name="Riley R."/>
            <person name="Sitrit Y."/>
            <person name="Stielow J.B."/>
            <person name="Szollosi G."/>
            <person name="Zifcakova L."/>
            <person name="Stursova M."/>
            <person name="Spatafora J.W."/>
            <person name="Tedersoo L."/>
            <person name="Vaario L.M."/>
            <person name="Yamada A."/>
            <person name="Yan M."/>
            <person name="Wang P."/>
            <person name="Xu J."/>
            <person name="Bruns T."/>
            <person name="Baldrian P."/>
            <person name="Vilgalys R."/>
            <person name="Dunand C."/>
            <person name="Henrissat B."/>
            <person name="Grigoriev I.V."/>
            <person name="Hibbett D."/>
            <person name="Nagy L.G."/>
            <person name="Martin F.M."/>
        </authorList>
    </citation>
    <scope>NUCLEOTIDE SEQUENCE</scope>
    <source>
        <strain evidence="16">Prilba</strain>
    </source>
</reference>
<feature type="region of interest" description="Disordered" evidence="15">
    <location>
        <begin position="1"/>
        <end position="34"/>
    </location>
</feature>
<evidence type="ECO:0000256" key="12">
    <source>
        <dbReference type="ARBA" id="ARBA00048403"/>
    </source>
</evidence>
<dbReference type="GO" id="GO:0017183">
    <property type="term" value="P:protein histidyl modification to diphthamide"/>
    <property type="evidence" value="ECO:0007669"/>
    <property type="project" value="UniProtKB-UniRule"/>
</dbReference>
<dbReference type="GO" id="GO:0046872">
    <property type="term" value="F:metal ion binding"/>
    <property type="evidence" value="ECO:0007669"/>
    <property type="project" value="UniProtKB-KW"/>
</dbReference>
<feature type="compositionally biased region" description="Basic and acidic residues" evidence="15">
    <location>
        <begin position="221"/>
        <end position="230"/>
    </location>
</feature>